<evidence type="ECO:0000313" key="3">
    <source>
        <dbReference type="Proteomes" id="UP000266206"/>
    </source>
</evidence>
<comment type="caution">
    <text evidence="2">The sequence shown here is derived from an EMBL/GenBank/DDBJ whole genome shotgun (WGS) entry which is preliminary data.</text>
</comment>
<feature type="domain" description="HTH cro/C1-type" evidence="1">
    <location>
        <begin position="14"/>
        <end position="70"/>
    </location>
</feature>
<dbReference type="GO" id="GO:0003677">
    <property type="term" value="F:DNA binding"/>
    <property type="evidence" value="ECO:0007669"/>
    <property type="project" value="InterPro"/>
</dbReference>
<dbReference type="AlphaFoldDB" id="A0A3A1YS53"/>
<sequence length="126" mass="13930">MKKDSLAIQFGAWVRGARRSVEMSQSDLAQATGLHTSYISALETGKRSAPSFDKADQVCQVLGTSLWKVLQQISEPEIAFCHAGVGCAQEYERLLMRLRDQIDVVIPLESTSSPLARAKQTRLHGR</sequence>
<dbReference type="InterPro" id="IPR010982">
    <property type="entry name" value="Lambda_DNA-bd_dom_sf"/>
</dbReference>
<evidence type="ECO:0000313" key="2">
    <source>
        <dbReference type="EMBL" id="RIY41042.1"/>
    </source>
</evidence>
<reference evidence="2 3" key="1">
    <citation type="submission" date="2017-08" db="EMBL/GenBank/DDBJ databases">
        <title>Pusillimonas indicus sp. nov., a member of the family Alcaligenaceae isolated from surface seawater.</title>
        <authorList>
            <person name="Li J."/>
        </authorList>
    </citation>
    <scope>NUCLEOTIDE SEQUENCE [LARGE SCALE GENOMIC DNA]</scope>
    <source>
        <strain evidence="2 3">L52-1-41</strain>
    </source>
</reference>
<dbReference type="PROSITE" id="PS50943">
    <property type="entry name" value="HTH_CROC1"/>
    <property type="match status" value="1"/>
</dbReference>
<dbReference type="Pfam" id="PF01381">
    <property type="entry name" value="HTH_3"/>
    <property type="match status" value="1"/>
</dbReference>
<dbReference type="Proteomes" id="UP000266206">
    <property type="component" value="Unassembled WGS sequence"/>
</dbReference>
<dbReference type="SMART" id="SM00530">
    <property type="entry name" value="HTH_XRE"/>
    <property type="match status" value="1"/>
</dbReference>
<proteinExistence type="predicted"/>
<protein>
    <recommendedName>
        <fullName evidence="1">HTH cro/C1-type domain-containing protein</fullName>
    </recommendedName>
</protein>
<dbReference type="RefSeq" id="WP_119516043.1">
    <property type="nucleotide sequence ID" value="NZ_NQYH01000005.1"/>
</dbReference>
<dbReference type="InterPro" id="IPR001387">
    <property type="entry name" value="Cro/C1-type_HTH"/>
</dbReference>
<evidence type="ECO:0000259" key="1">
    <source>
        <dbReference type="PROSITE" id="PS50943"/>
    </source>
</evidence>
<organism evidence="2 3">
    <name type="scientific">Neopusillimonas maritima</name>
    <dbReference type="NCBI Taxonomy" id="2026239"/>
    <lineage>
        <taxon>Bacteria</taxon>
        <taxon>Pseudomonadati</taxon>
        <taxon>Pseudomonadota</taxon>
        <taxon>Betaproteobacteria</taxon>
        <taxon>Burkholderiales</taxon>
        <taxon>Alcaligenaceae</taxon>
        <taxon>Neopusillimonas</taxon>
    </lineage>
</organism>
<dbReference type="Gene3D" id="1.10.260.40">
    <property type="entry name" value="lambda repressor-like DNA-binding domains"/>
    <property type="match status" value="1"/>
</dbReference>
<dbReference type="OrthoDB" id="9809730at2"/>
<name>A0A3A1YS53_9BURK</name>
<dbReference type="EMBL" id="NQYH01000005">
    <property type="protein sequence ID" value="RIY41042.1"/>
    <property type="molecule type" value="Genomic_DNA"/>
</dbReference>
<dbReference type="CDD" id="cd00093">
    <property type="entry name" value="HTH_XRE"/>
    <property type="match status" value="1"/>
</dbReference>
<dbReference type="SUPFAM" id="SSF47413">
    <property type="entry name" value="lambda repressor-like DNA-binding domains"/>
    <property type="match status" value="1"/>
</dbReference>
<gene>
    <name evidence="2" type="ORF">CJP73_07800</name>
</gene>
<accession>A0A3A1YS53</accession>